<dbReference type="eggNOG" id="ENOG5032M2U">
    <property type="taxonomic scope" value="Bacteria"/>
</dbReference>
<comment type="caution">
    <text evidence="1">The sequence shown here is derived from an EMBL/GenBank/DDBJ whole genome shotgun (WGS) entry which is preliminary data.</text>
</comment>
<reference evidence="2 4" key="2">
    <citation type="submission" date="2013-03" db="EMBL/GenBank/DDBJ databases">
        <title>The Genome Sequence of Enterococcus gilvus ATCC BAA-350 (PacBio/Illumina hybrid assembly).</title>
        <authorList>
            <consortium name="The Broad Institute Genomics Platform"/>
            <consortium name="The Broad Institute Genome Sequencing Center for Infectious Disease"/>
            <person name="Earl A."/>
            <person name="Russ C."/>
            <person name="Gilmore M."/>
            <person name="Surin D."/>
            <person name="Walker B."/>
            <person name="Young S."/>
            <person name="Zeng Q."/>
            <person name="Gargeya S."/>
            <person name="Fitzgerald M."/>
            <person name="Haas B."/>
            <person name="Abouelleil A."/>
            <person name="Allen A.W."/>
            <person name="Alvarado L."/>
            <person name="Arachchi H.M."/>
            <person name="Berlin A.M."/>
            <person name="Chapman S.B."/>
            <person name="Gainer-Dewar J."/>
            <person name="Goldberg J."/>
            <person name="Griggs A."/>
            <person name="Gujja S."/>
            <person name="Hansen M."/>
            <person name="Howarth C."/>
            <person name="Imamovic A."/>
            <person name="Ireland A."/>
            <person name="Larimer J."/>
            <person name="McCowan C."/>
            <person name="Murphy C."/>
            <person name="Pearson M."/>
            <person name="Poon T.W."/>
            <person name="Priest M."/>
            <person name="Roberts A."/>
            <person name="Saif S."/>
            <person name="Shea T."/>
            <person name="Sisk P."/>
            <person name="Sykes S."/>
            <person name="Wortman J."/>
            <person name="Nusbaum C."/>
            <person name="Birren B."/>
        </authorList>
    </citation>
    <scope>NUCLEOTIDE SEQUENCE [LARGE SCALE GENOMIC DNA]</scope>
    <source>
        <strain evidence="2 4">ATCC BAA-350</strain>
    </source>
</reference>
<dbReference type="EMBL" id="AJDQ01000003">
    <property type="protein sequence ID" value="EOI58318.1"/>
    <property type="molecule type" value="Genomic_DNA"/>
</dbReference>
<dbReference type="OrthoDB" id="2192971at2"/>
<dbReference type="Proteomes" id="UP000014160">
    <property type="component" value="Unassembled WGS sequence"/>
</dbReference>
<reference evidence="1 3" key="1">
    <citation type="submission" date="2013-02" db="EMBL/GenBank/DDBJ databases">
        <title>The Genome Sequence of Enterococcus gilvus ATCC BAA-350.</title>
        <authorList>
            <consortium name="The Broad Institute Genome Sequencing Platform"/>
            <consortium name="The Broad Institute Genome Sequencing Center for Infectious Disease"/>
            <person name="Earl A.M."/>
            <person name="Gilmore M.S."/>
            <person name="Lebreton F."/>
            <person name="Walker B."/>
            <person name="Young S.K."/>
            <person name="Zeng Q."/>
            <person name="Gargeya S."/>
            <person name="Fitzgerald M."/>
            <person name="Haas B."/>
            <person name="Abouelleil A."/>
            <person name="Alvarado L."/>
            <person name="Arachchi H.M."/>
            <person name="Berlin A.M."/>
            <person name="Chapman S.B."/>
            <person name="Dewar J."/>
            <person name="Goldberg J."/>
            <person name="Griggs A."/>
            <person name="Gujja S."/>
            <person name="Hansen M."/>
            <person name="Howarth C."/>
            <person name="Imamovic A."/>
            <person name="Larimer J."/>
            <person name="McCowan C."/>
            <person name="Murphy C."/>
            <person name="Neiman D."/>
            <person name="Pearson M."/>
            <person name="Priest M."/>
            <person name="Roberts A."/>
            <person name="Saif S."/>
            <person name="Shea T."/>
            <person name="Sisk P."/>
            <person name="Sykes S."/>
            <person name="Wortman J."/>
            <person name="Nusbaum C."/>
            <person name="Birren B."/>
        </authorList>
    </citation>
    <scope>NUCLEOTIDE SEQUENCE [LARGE SCALE GENOMIC DNA]</scope>
    <source>
        <strain evidence="1 3">ATCC BAA-350</strain>
    </source>
</reference>
<evidence type="ECO:0000313" key="4">
    <source>
        <dbReference type="Proteomes" id="UP000014160"/>
    </source>
</evidence>
<name>R2XUT6_9ENTE</name>
<protein>
    <submittedName>
        <fullName evidence="1">Uncharacterized protein</fullName>
    </submittedName>
</protein>
<dbReference type="Proteomes" id="UP000013750">
    <property type="component" value="Unassembled WGS sequence"/>
</dbReference>
<evidence type="ECO:0000313" key="3">
    <source>
        <dbReference type="Proteomes" id="UP000013750"/>
    </source>
</evidence>
<keyword evidence="4" id="KW-1185">Reference proteome</keyword>
<organism evidence="1 3">
    <name type="scientific">Enterococcus gilvus ATCC BAA-350</name>
    <dbReference type="NCBI Taxonomy" id="1158614"/>
    <lineage>
        <taxon>Bacteria</taxon>
        <taxon>Bacillati</taxon>
        <taxon>Bacillota</taxon>
        <taxon>Bacilli</taxon>
        <taxon>Lactobacillales</taxon>
        <taxon>Enterococcaceae</taxon>
        <taxon>Enterococcus</taxon>
    </lineage>
</organism>
<sequence length="95" mass="10424">MKAKDLLTAIQVDAEGELKQLSSYTYVFIADGKKLTNRIEVKVEEGKILLTKQPKELLTVAGLIKVLNEAKEAEIYAGDLLVFGYKLADNGIILG</sequence>
<evidence type="ECO:0000313" key="1">
    <source>
        <dbReference type="EMBL" id="EOI58318.1"/>
    </source>
</evidence>
<proteinExistence type="predicted"/>
<dbReference type="EMBL" id="ASWH01000002">
    <property type="protein sequence ID" value="EOW79830.1"/>
    <property type="molecule type" value="Genomic_DNA"/>
</dbReference>
<dbReference type="PATRIC" id="fig|1158614.3.peg.391"/>
<dbReference type="AlphaFoldDB" id="R2XUT6"/>
<dbReference type="RefSeq" id="WP_010778841.1">
    <property type="nucleotide sequence ID" value="NZ_ASWH01000002.1"/>
</dbReference>
<gene>
    <name evidence="2" type="ORF">I592_03971</name>
    <name evidence="1" type="ORF">UKC_00390</name>
</gene>
<dbReference type="HOGENOM" id="CLU_2368503_0_0_9"/>
<dbReference type="GeneID" id="301216552"/>
<accession>R2XUT6</accession>
<evidence type="ECO:0000313" key="2">
    <source>
        <dbReference type="EMBL" id="EOW79830.1"/>
    </source>
</evidence>